<gene>
    <name evidence="1" type="ORF">OCV57_02325</name>
</gene>
<reference evidence="1 2" key="1">
    <citation type="journal article" date="2021" name="ISME Commun">
        <title>Automated analysis of genomic sequences facilitates high-throughput and comprehensive description of bacteria.</title>
        <authorList>
            <person name="Hitch T.C.A."/>
        </authorList>
    </citation>
    <scope>NUCLEOTIDE SEQUENCE [LARGE SCALE GENOMIC DNA]</scope>
    <source>
        <strain evidence="1 2">Sanger_31</strain>
    </source>
</reference>
<dbReference type="RefSeq" id="WP_147340051.1">
    <property type="nucleotide sequence ID" value="NZ_JAOQJZ010000002.1"/>
</dbReference>
<dbReference type="AlphaFoldDB" id="A0AAE3IEY8"/>
<dbReference type="EMBL" id="JAOQJZ010000002">
    <property type="protein sequence ID" value="MCU6704764.1"/>
    <property type="molecule type" value="Genomic_DNA"/>
</dbReference>
<keyword evidence="2" id="KW-1185">Reference proteome</keyword>
<evidence type="ECO:0000313" key="2">
    <source>
        <dbReference type="Proteomes" id="UP001208131"/>
    </source>
</evidence>
<evidence type="ECO:0000313" key="1">
    <source>
        <dbReference type="EMBL" id="MCU6704764.1"/>
    </source>
</evidence>
<sequence length="135" mass="15820">MIQNGGVWDWQKLNSKCFLKKIATYFQGDLSPEEFTRTLFKKIYLNPNGDTLLHDMEPRTLRGYFYGEHNITTLAKKINKDLDSQYFKEFIDTETDDTIKGLCAAFADECPGIDNENFKNKIAERFKKLFVMQQQ</sequence>
<name>A0AAE3IEY8_9FIRM</name>
<comment type="caution">
    <text evidence="1">The sequence shown here is derived from an EMBL/GenBank/DDBJ whole genome shotgun (WGS) entry which is preliminary data.</text>
</comment>
<proteinExistence type="predicted"/>
<organism evidence="1 2">
    <name type="scientific">Hominimerdicola aceti</name>
    <dbReference type="NCBI Taxonomy" id="2981726"/>
    <lineage>
        <taxon>Bacteria</taxon>
        <taxon>Bacillati</taxon>
        <taxon>Bacillota</taxon>
        <taxon>Clostridia</taxon>
        <taxon>Eubacteriales</taxon>
        <taxon>Oscillospiraceae</taxon>
        <taxon>Hominimerdicola</taxon>
    </lineage>
</organism>
<dbReference type="Proteomes" id="UP001208131">
    <property type="component" value="Unassembled WGS sequence"/>
</dbReference>
<protein>
    <submittedName>
        <fullName evidence="1">Uncharacterized protein</fullName>
    </submittedName>
</protein>
<accession>A0AAE3IEY8</accession>